<sequence>MKKQTIQVKGEDIELIVKNNQDYISLTSIAKYKNTHHPDDIIKNWLRNKSTLEFLGLWEQINNPDFKPVEFDGFKSQAGTNAFVITPKQWIKTVNAIGLISKSGKYGGGTYAHKDIAFEFASWISPEFKLYLIKEFQRLKEDESRKNSLDWNLTRTLAKVNYKIHTSSIKDNIVPKLVTKTQEKFIYANEADVLNVALFGFTAKEWRENNAEKEGNVRDYADIRQLICLSNLESLNAELIRDGINQKDRLIKLNITAIFQMRALAGVEDPFCPFCALL</sequence>
<dbReference type="Proteomes" id="UP000034140">
    <property type="component" value="Unassembled WGS sequence"/>
</dbReference>
<dbReference type="EMBL" id="LBRE01000027">
    <property type="protein sequence ID" value="KKP91806.1"/>
    <property type="molecule type" value="Genomic_DNA"/>
</dbReference>
<accession>A0A0G0DS42</accession>
<organism evidence="2 3">
    <name type="scientific">candidate division WS6 bacterium GW2011_GWC1_36_11</name>
    <dbReference type="NCBI Taxonomy" id="1619090"/>
    <lineage>
        <taxon>Bacteria</taxon>
        <taxon>Candidatus Dojkabacteria</taxon>
    </lineage>
</organism>
<dbReference type="PATRIC" id="fig|1619090.3.peg.557"/>
<evidence type="ECO:0000259" key="1">
    <source>
        <dbReference type="PROSITE" id="PS51301"/>
    </source>
</evidence>
<dbReference type="AlphaFoldDB" id="A0A0G0DS42"/>
<name>A0A0G0DS42_9BACT</name>
<dbReference type="InterPro" id="IPR017880">
    <property type="entry name" value="KilA_N"/>
</dbReference>
<feature type="domain" description="KilA-N" evidence="1">
    <location>
        <begin position="4"/>
        <end position="139"/>
    </location>
</feature>
<dbReference type="InterPro" id="IPR018004">
    <property type="entry name" value="KilA/APSES_HTH"/>
</dbReference>
<evidence type="ECO:0000313" key="2">
    <source>
        <dbReference type="EMBL" id="KKP91806.1"/>
    </source>
</evidence>
<reference evidence="2 3" key="1">
    <citation type="journal article" date="2015" name="Nature">
        <title>rRNA introns, odd ribosomes, and small enigmatic genomes across a large radiation of phyla.</title>
        <authorList>
            <person name="Brown C.T."/>
            <person name="Hug L.A."/>
            <person name="Thomas B.C."/>
            <person name="Sharon I."/>
            <person name="Castelle C.J."/>
            <person name="Singh A."/>
            <person name="Wilkins M.J."/>
            <person name="Williams K.H."/>
            <person name="Banfield J.F."/>
        </authorList>
    </citation>
    <scope>NUCLEOTIDE SEQUENCE [LARGE SCALE GENOMIC DNA]</scope>
</reference>
<proteinExistence type="predicted"/>
<dbReference type="Pfam" id="PF04383">
    <property type="entry name" value="KilA-N"/>
    <property type="match status" value="1"/>
</dbReference>
<dbReference type="SMART" id="SM01252">
    <property type="entry name" value="KilA-N"/>
    <property type="match status" value="1"/>
</dbReference>
<protein>
    <recommendedName>
        <fullName evidence="1">KilA-N domain-containing protein</fullName>
    </recommendedName>
</protein>
<evidence type="ECO:0000313" key="3">
    <source>
        <dbReference type="Proteomes" id="UP000034140"/>
    </source>
</evidence>
<dbReference type="PROSITE" id="PS51301">
    <property type="entry name" value="KILA_N"/>
    <property type="match status" value="1"/>
</dbReference>
<comment type="caution">
    <text evidence="2">The sequence shown here is derived from an EMBL/GenBank/DDBJ whole genome shotgun (WGS) entry which is preliminary data.</text>
</comment>
<gene>
    <name evidence="2" type="ORF">UR96_C0027G0007</name>
</gene>